<organism evidence="1 2">
    <name type="scientific">Ensete ventricosum</name>
    <name type="common">Abyssinian banana</name>
    <name type="synonym">Musa ensete</name>
    <dbReference type="NCBI Taxonomy" id="4639"/>
    <lineage>
        <taxon>Eukaryota</taxon>
        <taxon>Viridiplantae</taxon>
        <taxon>Streptophyta</taxon>
        <taxon>Embryophyta</taxon>
        <taxon>Tracheophyta</taxon>
        <taxon>Spermatophyta</taxon>
        <taxon>Magnoliopsida</taxon>
        <taxon>Liliopsida</taxon>
        <taxon>Zingiberales</taxon>
        <taxon>Musaceae</taxon>
        <taxon>Ensete</taxon>
    </lineage>
</organism>
<gene>
    <name evidence="1" type="ORF">B296_00026432</name>
</gene>
<sequence length="145" mass="16276">MYPLRFPNNGIRAKVFMRKIYFKLRVMRLNRVELFYAFLLRFHNKRNEDGQLATAKPPARAANYGLATYKGATDYGQGPLHKGGKRLRHDHLQHGARRGDWLVGCPQRGHRGSAHSWPACRGAAPAACVGVAAVAAAQRGKRRRT</sequence>
<reference evidence="1 2" key="1">
    <citation type="journal article" date="2014" name="Agronomy (Basel)">
        <title>A Draft Genome Sequence for Ensete ventricosum, the Drought-Tolerant Tree Against Hunger.</title>
        <authorList>
            <person name="Harrison J."/>
            <person name="Moore K.A."/>
            <person name="Paszkiewicz K."/>
            <person name="Jones T."/>
            <person name="Grant M."/>
            <person name="Ambacheew D."/>
            <person name="Muzemil S."/>
            <person name="Studholme D.J."/>
        </authorList>
    </citation>
    <scope>NUCLEOTIDE SEQUENCE [LARGE SCALE GENOMIC DNA]</scope>
</reference>
<dbReference type="AlphaFoldDB" id="A0A426Z765"/>
<accession>A0A426Z765</accession>
<comment type="caution">
    <text evidence="1">The sequence shown here is derived from an EMBL/GenBank/DDBJ whole genome shotgun (WGS) entry which is preliminary data.</text>
</comment>
<dbReference type="EMBL" id="AMZH03008079">
    <property type="protein sequence ID" value="RRT59763.1"/>
    <property type="molecule type" value="Genomic_DNA"/>
</dbReference>
<protein>
    <submittedName>
        <fullName evidence="1">Uncharacterized protein</fullName>
    </submittedName>
</protein>
<dbReference type="Proteomes" id="UP000287651">
    <property type="component" value="Unassembled WGS sequence"/>
</dbReference>
<name>A0A426Z765_ENSVE</name>
<proteinExistence type="predicted"/>
<evidence type="ECO:0000313" key="1">
    <source>
        <dbReference type="EMBL" id="RRT59763.1"/>
    </source>
</evidence>
<evidence type="ECO:0000313" key="2">
    <source>
        <dbReference type="Proteomes" id="UP000287651"/>
    </source>
</evidence>